<name>A0A1H8IHF7_9BACL</name>
<sequence>MNKKVAVYVLSLLLIAIGIFGAIKIMLSKIPPPADGEMQVNSIENEFLNAKNEGVIKEKIGIIYSHPFDKKTDLLVIKNQQEIFSQSYDIDGITEIHPKKQGIVLVSEEFNFHEYELNRKFELINKKKVRSPFSFYHSDDEIEIRSFNIDVKKNIVDINDLKKKKTYQVTLPPLLIQAEYDDNFVYVFCDYIEKQSSYLYLIDRNQGKLVKTIPIAFNHANDLLIFNNKLIMTTKEKLSILDIKTHKLIYLDYPSNNITTDKLYEKDQKLYMSYYDDYVSAGTLVYDANLNLLHNKKLHFPYELASFNNGKLFILTQLHSKDPKRFGGIIASFRLEDFKKEGQMILPKKKWHIQNFAILDF</sequence>
<evidence type="ECO:0000313" key="1">
    <source>
        <dbReference type="EMBL" id="SEN67791.1"/>
    </source>
</evidence>
<reference evidence="1 2" key="1">
    <citation type="submission" date="2016-10" db="EMBL/GenBank/DDBJ databases">
        <authorList>
            <person name="de Groot N.N."/>
        </authorList>
    </citation>
    <scope>NUCLEOTIDE SEQUENCE [LARGE SCALE GENOMIC DNA]</scope>
    <source>
        <strain evidence="1 2">DSM 46701</strain>
    </source>
</reference>
<dbReference type="InterPro" id="IPR011044">
    <property type="entry name" value="Quino_amine_DH_bsu"/>
</dbReference>
<accession>A0A1H8IHF7</accession>
<dbReference type="Proteomes" id="UP000199695">
    <property type="component" value="Unassembled WGS sequence"/>
</dbReference>
<dbReference type="AlphaFoldDB" id="A0A1H8IHF7"/>
<dbReference type="OrthoDB" id="2930306at2"/>
<dbReference type="RefSeq" id="WP_089972166.1">
    <property type="nucleotide sequence ID" value="NZ_FOCQ01000017.1"/>
</dbReference>
<organism evidence="1 2">
    <name type="scientific">Lihuaxuella thermophila</name>
    <dbReference type="NCBI Taxonomy" id="1173111"/>
    <lineage>
        <taxon>Bacteria</taxon>
        <taxon>Bacillati</taxon>
        <taxon>Bacillota</taxon>
        <taxon>Bacilli</taxon>
        <taxon>Bacillales</taxon>
        <taxon>Thermoactinomycetaceae</taxon>
        <taxon>Lihuaxuella</taxon>
    </lineage>
</organism>
<protein>
    <submittedName>
        <fullName evidence="1">Uncharacterized protein</fullName>
    </submittedName>
</protein>
<evidence type="ECO:0000313" key="2">
    <source>
        <dbReference type="Proteomes" id="UP000199695"/>
    </source>
</evidence>
<proteinExistence type="predicted"/>
<keyword evidence="2" id="KW-1185">Reference proteome</keyword>
<gene>
    <name evidence="1" type="ORF">SAMN05444955_11783</name>
</gene>
<dbReference type="EMBL" id="FOCQ01000017">
    <property type="protein sequence ID" value="SEN67791.1"/>
    <property type="molecule type" value="Genomic_DNA"/>
</dbReference>
<dbReference type="STRING" id="1173111.SAMN05444955_11783"/>
<dbReference type="SUPFAM" id="SSF50969">
    <property type="entry name" value="YVTN repeat-like/Quinoprotein amine dehydrogenase"/>
    <property type="match status" value="1"/>
</dbReference>